<organism evidence="6 7">
    <name type="scientific">Roseinatronobacter alkalisoli</name>
    <dbReference type="NCBI Taxonomy" id="3028235"/>
    <lineage>
        <taxon>Bacteria</taxon>
        <taxon>Pseudomonadati</taxon>
        <taxon>Pseudomonadota</taxon>
        <taxon>Alphaproteobacteria</taxon>
        <taxon>Rhodobacterales</taxon>
        <taxon>Paracoccaceae</taxon>
        <taxon>Roseinatronobacter</taxon>
    </lineage>
</organism>
<dbReference type="NCBIfam" id="TIGR03298">
    <property type="entry name" value="argP"/>
    <property type="match status" value="1"/>
</dbReference>
<feature type="domain" description="HTH lysR-type" evidence="5">
    <location>
        <begin position="2"/>
        <end position="58"/>
    </location>
</feature>
<dbReference type="InterPro" id="IPR005119">
    <property type="entry name" value="LysR_subst-bd"/>
</dbReference>
<dbReference type="InterPro" id="IPR050176">
    <property type="entry name" value="LTTR"/>
</dbReference>
<name>A0ABT5TE79_9RHOB</name>
<dbReference type="SUPFAM" id="SSF53850">
    <property type="entry name" value="Periplasmic binding protein-like II"/>
    <property type="match status" value="1"/>
</dbReference>
<dbReference type="PRINTS" id="PR00039">
    <property type="entry name" value="HTHLYSR"/>
</dbReference>
<evidence type="ECO:0000259" key="5">
    <source>
        <dbReference type="PROSITE" id="PS50931"/>
    </source>
</evidence>
<dbReference type="Gene3D" id="3.40.190.290">
    <property type="match status" value="1"/>
</dbReference>
<accession>A0ABT5TE79</accession>
<comment type="similarity">
    <text evidence="1">Belongs to the LysR transcriptional regulatory family.</text>
</comment>
<dbReference type="InterPro" id="IPR000847">
    <property type="entry name" value="LysR_HTH_N"/>
</dbReference>
<keyword evidence="4" id="KW-0804">Transcription</keyword>
<proteinExistence type="inferred from homology"/>
<dbReference type="PANTHER" id="PTHR30579">
    <property type="entry name" value="TRANSCRIPTIONAL REGULATOR"/>
    <property type="match status" value="1"/>
</dbReference>
<dbReference type="InterPro" id="IPR036388">
    <property type="entry name" value="WH-like_DNA-bd_sf"/>
</dbReference>
<keyword evidence="7" id="KW-1185">Reference proteome</keyword>
<dbReference type="RefSeq" id="WP_274354089.1">
    <property type="nucleotide sequence ID" value="NZ_JAQZSM010000033.1"/>
</dbReference>
<dbReference type="EMBL" id="JAQZSM010000033">
    <property type="protein sequence ID" value="MDD7973422.1"/>
    <property type="molecule type" value="Genomic_DNA"/>
</dbReference>
<gene>
    <name evidence="6" type="ORF">PUT78_20365</name>
</gene>
<sequence>MLDYPAARAVAMVVQTGSFEGAARALGVTPSAISQRVRALEERLGTVLIERASPCRATAAGDALCRHIELVGLAERDLMAQLPASAFETDRVTLSVAVNSDSLATWVLPALAGFARDADILLDIAVDDEDHTTDWLKSGQVVAALTAVAKPVQGCKSIALGSLRYHATASPGFVQRFFSDGVTLSALARAPVLTFNQKDQLQNEWVQAVFGQRLAPPTHWLPSTQGFVTAAVQGLGWGMNPASLVQDHLRSGQLVELIADTPFDRPLFWQINRRAAEPLRALSDALRRHARGALA</sequence>
<dbReference type="Gene3D" id="1.10.10.10">
    <property type="entry name" value="Winged helix-like DNA-binding domain superfamily/Winged helix DNA-binding domain"/>
    <property type="match status" value="1"/>
</dbReference>
<dbReference type="SUPFAM" id="SSF46785">
    <property type="entry name" value="Winged helix' DNA-binding domain"/>
    <property type="match status" value="1"/>
</dbReference>
<comment type="caution">
    <text evidence="6">The sequence shown here is derived from an EMBL/GenBank/DDBJ whole genome shotgun (WGS) entry which is preliminary data.</text>
</comment>
<evidence type="ECO:0000256" key="1">
    <source>
        <dbReference type="ARBA" id="ARBA00009437"/>
    </source>
</evidence>
<dbReference type="PROSITE" id="PS50931">
    <property type="entry name" value="HTH_LYSR"/>
    <property type="match status" value="1"/>
</dbReference>
<dbReference type="Pfam" id="PF00126">
    <property type="entry name" value="HTH_1"/>
    <property type="match status" value="1"/>
</dbReference>
<dbReference type="NCBIfam" id="NF002964">
    <property type="entry name" value="PRK03635.1"/>
    <property type="match status" value="1"/>
</dbReference>
<dbReference type="Pfam" id="PF03466">
    <property type="entry name" value="LysR_substrate"/>
    <property type="match status" value="1"/>
</dbReference>
<dbReference type="InterPro" id="IPR017685">
    <property type="entry name" value="ArgP"/>
</dbReference>
<evidence type="ECO:0000256" key="2">
    <source>
        <dbReference type="ARBA" id="ARBA00023015"/>
    </source>
</evidence>
<evidence type="ECO:0000256" key="3">
    <source>
        <dbReference type="ARBA" id="ARBA00023125"/>
    </source>
</evidence>
<dbReference type="InterPro" id="IPR036390">
    <property type="entry name" value="WH_DNA-bd_sf"/>
</dbReference>
<keyword evidence="3" id="KW-0238">DNA-binding</keyword>
<dbReference type="Proteomes" id="UP001431784">
    <property type="component" value="Unassembled WGS sequence"/>
</dbReference>
<dbReference type="NCBIfam" id="NF009888">
    <property type="entry name" value="PRK13348.1"/>
    <property type="match status" value="1"/>
</dbReference>
<reference evidence="6" key="1">
    <citation type="submission" date="2023-02" db="EMBL/GenBank/DDBJ databases">
        <title>Description of Roseinatronobacter alkalisoli sp. nov., an alkaliphilic bacerium isolated from soda soil.</title>
        <authorList>
            <person name="Wei W."/>
        </authorList>
    </citation>
    <scope>NUCLEOTIDE SEQUENCE</scope>
    <source>
        <strain evidence="6">HJB301</strain>
    </source>
</reference>
<dbReference type="PANTHER" id="PTHR30579:SF2">
    <property type="entry name" value="HTH-TYPE TRANSCRIPTIONAL REGULATOR ARGP"/>
    <property type="match status" value="1"/>
</dbReference>
<evidence type="ECO:0000256" key="4">
    <source>
        <dbReference type="ARBA" id="ARBA00023163"/>
    </source>
</evidence>
<evidence type="ECO:0000313" key="6">
    <source>
        <dbReference type="EMBL" id="MDD7973422.1"/>
    </source>
</evidence>
<evidence type="ECO:0000313" key="7">
    <source>
        <dbReference type="Proteomes" id="UP001431784"/>
    </source>
</evidence>
<keyword evidence="2" id="KW-0805">Transcription regulation</keyword>
<protein>
    <submittedName>
        <fullName evidence="6">LysR family transcriptional regulator ArgP</fullName>
    </submittedName>
</protein>